<dbReference type="SUPFAM" id="SSF50249">
    <property type="entry name" value="Nucleic acid-binding proteins"/>
    <property type="match status" value="1"/>
</dbReference>
<comment type="caution">
    <text evidence="8">The sequence shown here is derived from an EMBL/GenBank/DDBJ whole genome shotgun (WGS) entry which is preliminary data.</text>
</comment>
<evidence type="ECO:0000256" key="2">
    <source>
        <dbReference type="ARBA" id="ARBA00022598"/>
    </source>
</evidence>
<keyword evidence="2" id="KW-0436">Ligase</keyword>
<dbReference type="NCBIfam" id="NF006592">
    <property type="entry name" value="PRK09125.1"/>
    <property type="match status" value="1"/>
</dbReference>
<reference evidence="8" key="1">
    <citation type="journal article" date="2015" name="Nature">
        <title>Complex archaea that bridge the gap between prokaryotes and eukaryotes.</title>
        <authorList>
            <person name="Spang A."/>
            <person name="Saw J.H."/>
            <person name="Jorgensen S.L."/>
            <person name="Zaremba-Niedzwiedzka K."/>
            <person name="Martijn J."/>
            <person name="Lind A.E."/>
            <person name="van Eijk R."/>
            <person name="Schleper C."/>
            <person name="Guy L."/>
            <person name="Ettema T.J."/>
        </authorList>
    </citation>
    <scope>NUCLEOTIDE SEQUENCE</scope>
</reference>
<feature type="domain" description="DNA ligase OB-like" evidence="7">
    <location>
        <begin position="212"/>
        <end position="276"/>
    </location>
</feature>
<dbReference type="Pfam" id="PF14743">
    <property type="entry name" value="DNA_ligase_OB_2"/>
    <property type="match status" value="1"/>
</dbReference>
<dbReference type="CDD" id="cd07896">
    <property type="entry name" value="Adenylation_kDNA_ligase_like"/>
    <property type="match status" value="1"/>
</dbReference>
<dbReference type="Gene3D" id="3.30.470.30">
    <property type="entry name" value="DNA ligase/mRNA capping enzyme"/>
    <property type="match status" value="1"/>
</dbReference>
<keyword evidence="5" id="KW-0234">DNA repair</keyword>
<dbReference type="GO" id="GO:0006260">
    <property type="term" value="P:DNA replication"/>
    <property type="evidence" value="ECO:0007669"/>
    <property type="project" value="UniProtKB-KW"/>
</dbReference>
<evidence type="ECO:0000259" key="7">
    <source>
        <dbReference type="Pfam" id="PF14743"/>
    </source>
</evidence>
<dbReference type="GO" id="GO:0003910">
    <property type="term" value="F:DNA ligase (ATP) activity"/>
    <property type="evidence" value="ECO:0007669"/>
    <property type="project" value="InterPro"/>
</dbReference>
<dbReference type="Gene3D" id="2.40.50.140">
    <property type="entry name" value="Nucleic acid-binding proteins"/>
    <property type="match status" value="1"/>
</dbReference>
<keyword evidence="3" id="KW-0235">DNA replication</keyword>
<name>A0A0F9R9B5_9ZZZZ</name>
<keyword evidence="4" id="KW-0227">DNA damage</keyword>
<sequence length="279" mass="31359">MILKGMLKGLTALLLCFSLLSYAQQPDVLLLKTYDSSQDVTGWLMSEKLDGMRAIWNGHMLTSRQGNPINAPQWFIDGLPPFAIDGELWTKRGDFENVLSIVRQQTPDDRWRSISYNIFEVPNQSGGLLARLAVLEDYLTKHPQTFVKIIKQSPISSSNQLKTDLERITALGGEGLVVRKPETQYHSGRSADDLKVKQYQDAECTVIGYKAGQGKYQGKTGALQCQLLSGLTIYIGSGLSDQQREFPPKIGSVITFKYYGYTKNNIPRFPVFMRVRPTE</sequence>
<dbReference type="GO" id="GO:0005524">
    <property type="term" value="F:ATP binding"/>
    <property type="evidence" value="ECO:0007669"/>
    <property type="project" value="InterPro"/>
</dbReference>
<dbReference type="GO" id="GO:0006310">
    <property type="term" value="P:DNA recombination"/>
    <property type="evidence" value="ECO:0007669"/>
    <property type="project" value="InterPro"/>
</dbReference>
<dbReference type="EMBL" id="LAZR01001355">
    <property type="protein sequence ID" value="KKN45967.1"/>
    <property type="molecule type" value="Genomic_DNA"/>
</dbReference>
<feature type="domain" description="ATP-dependent DNA ligase family profile" evidence="6">
    <location>
        <begin position="43"/>
        <end position="197"/>
    </location>
</feature>
<dbReference type="InterPro" id="IPR050326">
    <property type="entry name" value="NAD_dep_DNA_ligaseB"/>
</dbReference>
<proteinExistence type="predicted"/>
<dbReference type="AlphaFoldDB" id="A0A0F9R9B5"/>
<dbReference type="SUPFAM" id="SSF56091">
    <property type="entry name" value="DNA ligase/mRNA capping enzyme, catalytic domain"/>
    <property type="match status" value="1"/>
</dbReference>
<evidence type="ECO:0000259" key="6">
    <source>
        <dbReference type="Pfam" id="PF01068"/>
    </source>
</evidence>
<dbReference type="PANTHER" id="PTHR47810">
    <property type="entry name" value="DNA LIGASE"/>
    <property type="match status" value="1"/>
</dbReference>
<dbReference type="CDD" id="cd08041">
    <property type="entry name" value="OBF_kDNA_ligase_like"/>
    <property type="match status" value="1"/>
</dbReference>
<evidence type="ECO:0000256" key="4">
    <source>
        <dbReference type="ARBA" id="ARBA00022763"/>
    </source>
</evidence>
<comment type="cofactor">
    <cofactor evidence="1">
        <name>a divalent metal cation</name>
        <dbReference type="ChEBI" id="CHEBI:60240"/>
    </cofactor>
</comment>
<evidence type="ECO:0000256" key="1">
    <source>
        <dbReference type="ARBA" id="ARBA00001968"/>
    </source>
</evidence>
<evidence type="ECO:0000256" key="5">
    <source>
        <dbReference type="ARBA" id="ARBA00023204"/>
    </source>
</evidence>
<dbReference type="InterPro" id="IPR012310">
    <property type="entry name" value="DNA_ligase_ATP-dep_cent"/>
</dbReference>
<evidence type="ECO:0008006" key="9">
    <source>
        <dbReference type="Google" id="ProtNLM"/>
    </source>
</evidence>
<organism evidence="8">
    <name type="scientific">marine sediment metagenome</name>
    <dbReference type="NCBI Taxonomy" id="412755"/>
    <lineage>
        <taxon>unclassified sequences</taxon>
        <taxon>metagenomes</taxon>
        <taxon>ecological metagenomes</taxon>
    </lineage>
</organism>
<gene>
    <name evidence="8" type="ORF">LCGC14_0677560</name>
</gene>
<dbReference type="PANTHER" id="PTHR47810:SF1">
    <property type="entry name" value="DNA LIGASE B"/>
    <property type="match status" value="1"/>
</dbReference>
<dbReference type="InterPro" id="IPR029319">
    <property type="entry name" value="DNA_ligase_OB"/>
</dbReference>
<protein>
    <recommendedName>
        <fullName evidence="9">ATP-dependent DNA ligase family profile domain-containing protein</fullName>
    </recommendedName>
</protein>
<dbReference type="Pfam" id="PF01068">
    <property type="entry name" value="DNA_ligase_A_M"/>
    <property type="match status" value="1"/>
</dbReference>
<accession>A0A0F9R9B5</accession>
<evidence type="ECO:0000313" key="8">
    <source>
        <dbReference type="EMBL" id="KKN45967.1"/>
    </source>
</evidence>
<dbReference type="InterPro" id="IPR012340">
    <property type="entry name" value="NA-bd_OB-fold"/>
</dbReference>
<dbReference type="Gene3D" id="3.30.1490.70">
    <property type="match status" value="1"/>
</dbReference>
<dbReference type="GO" id="GO:0006281">
    <property type="term" value="P:DNA repair"/>
    <property type="evidence" value="ECO:0007669"/>
    <property type="project" value="UniProtKB-KW"/>
</dbReference>
<evidence type="ECO:0000256" key="3">
    <source>
        <dbReference type="ARBA" id="ARBA00022705"/>
    </source>
</evidence>